<dbReference type="PROSITE" id="PS50965">
    <property type="entry name" value="NERD"/>
    <property type="match status" value="1"/>
</dbReference>
<dbReference type="EMBL" id="CP048620">
    <property type="protein sequence ID" value="QPJ66413.1"/>
    <property type="molecule type" value="Genomic_DNA"/>
</dbReference>
<sequence>MQHWDSTTFLIAAVALAAAFFIWKRWFWQGGGTPQALDARLSRLGESYQILKDVSLTTPQGIVSIDRLVVSPYGVFVISISSLKGRLTGRPGDREWWAKQGGQTVAVYNPLLENRKIVNQIAPQLGVDPLIPLVVFLNARLGSDFGVSATPLSALPQFFLRYQRETLSPEQQEEIIRQVSQNPNVF</sequence>
<reference evidence="4" key="1">
    <citation type="submission" date="2020-02" db="EMBL/GenBank/DDBJ databases">
        <title>Genomic and physiological characterization of two novel Nitrospinaceae genera.</title>
        <authorList>
            <person name="Mueller A.J."/>
            <person name="Jung M.-Y."/>
            <person name="Strachan C.R."/>
            <person name="Herbold C.W."/>
            <person name="Kirkegaard R.H."/>
            <person name="Daims H."/>
        </authorList>
    </citation>
    <scope>NUCLEOTIDE SEQUENCE [LARGE SCALE GENOMIC DNA]</scope>
</reference>
<dbReference type="Pfam" id="PF08378">
    <property type="entry name" value="NERD"/>
    <property type="match status" value="1"/>
</dbReference>
<keyword evidence="1" id="KW-1133">Transmembrane helix</keyword>
<dbReference type="Proteomes" id="UP000594464">
    <property type="component" value="Chromosome"/>
</dbReference>
<keyword evidence="1" id="KW-0472">Membrane</keyword>
<organism evidence="3 4">
    <name type="scientific">Candidatus Nitrohelix vancouverensis</name>
    <dbReference type="NCBI Taxonomy" id="2705534"/>
    <lineage>
        <taxon>Bacteria</taxon>
        <taxon>Pseudomonadati</taxon>
        <taxon>Nitrospinota/Tectimicrobiota group</taxon>
        <taxon>Nitrospinota</taxon>
        <taxon>Nitrospinia</taxon>
        <taxon>Nitrospinales</taxon>
        <taxon>Nitrospinaceae</taxon>
        <taxon>Candidatus Nitrohelix</taxon>
    </lineage>
</organism>
<evidence type="ECO:0000313" key="3">
    <source>
        <dbReference type="EMBL" id="QPJ66413.1"/>
    </source>
</evidence>
<feature type="domain" description="NERD" evidence="2">
    <location>
        <begin position="29"/>
        <end position="144"/>
    </location>
</feature>
<evidence type="ECO:0000313" key="4">
    <source>
        <dbReference type="Proteomes" id="UP000594464"/>
    </source>
</evidence>
<evidence type="ECO:0000256" key="1">
    <source>
        <dbReference type="SAM" id="Phobius"/>
    </source>
</evidence>
<feature type="transmembrane region" description="Helical" evidence="1">
    <location>
        <begin position="6"/>
        <end position="23"/>
    </location>
</feature>
<dbReference type="InterPro" id="IPR011528">
    <property type="entry name" value="NERD"/>
</dbReference>
<accession>A0A7T0C4N4</accession>
<keyword evidence="1" id="KW-0812">Transmembrane</keyword>
<name>A0A7T0C4N4_9BACT</name>
<dbReference type="AlphaFoldDB" id="A0A7T0C4N4"/>
<proteinExistence type="predicted"/>
<evidence type="ECO:0000259" key="2">
    <source>
        <dbReference type="PROSITE" id="PS50965"/>
    </source>
</evidence>
<dbReference type="KEGG" id="nva:G3M78_13810"/>
<gene>
    <name evidence="3" type="ORF">G3M78_13810</name>
</gene>
<protein>
    <submittedName>
        <fullName evidence="3">NERD domain-containing protein</fullName>
    </submittedName>
</protein>